<protein>
    <submittedName>
        <fullName evidence="1">2778_t:CDS:1</fullName>
    </submittedName>
</protein>
<evidence type="ECO:0000313" key="2">
    <source>
        <dbReference type="Proteomes" id="UP000789702"/>
    </source>
</evidence>
<evidence type="ECO:0000313" key="1">
    <source>
        <dbReference type="EMBL" id="CAG8519449.1"/>
    </source>
</evidence>
<dbReference type="EMBL" id="CAJVPU010003536">
    <property type="protein sequence ID" value="CAG8519449.1"/>
    <property type="molecule type" value="Genomic_DNA"/>
</dbReference>
<gene>
    <name evidence="1" type="ORF">DHETER_LOCUS3841</name>
</gene>
<organism evidence="1 2">
    <name type="scientific">Dentiscutata heterogama</name>
    <dbReference type="NCBI Taxonomy" id="1316150"/>
    <lineage>
        <taxon>Eukaryota</taxon>
        <taxon>Fungi</taxon>
        <taxon>Fungi incertae sedis</taxon>
        <taxon>Mucoromycota</taxon>
        <taxon>Glomeromycotina</taxon>
        <taxon>Glomeromycetes</taxon>
        <taxon>Diversisporales</taxon>
        <taxon>Gigasporaceae</taxon>
        <taxon>Dentiscutata</taxon>
    </lineage>
</organism>
<accession>A0ACA9LA92</accession>
<reference evidence="1" key="1">
    <citation type="submission" date="2021-06" db="EMBL/GenBank/DDBJ databases">
        <authorList>
            <person name="Kallberg Y."/>
            <person name="Tangrot J."/>
            <person name="Rosling A."/>
        </authorList>
    </citation>
    <scope>NUCLEOTIDE SEQUENCE</scope>
    <source>
        <strain evidence="1">IL203A</strain>
    </source>
</reference>
<keyword evidence="2" id="KW-1185">Reference proteome</keyword>
<proteinExistence type="predicted"/>
<comment type="caution">
    <text evidence="1">The sequence shown here is derived from an EMBL/GenBank/DDBJ whole genome shotgun (WGS) entry which is preliminary data.</text>
</comment>
<name>A0ACA9LA92_9GLOM</name>
<sequence length="418" mass="49499">MTDQFFKKYYRILSVIPGIGTFCAISKMVWYGFHRDVEESLNGALDVVIGVLLDVVFPGKTLVKMTILVATEVVSDGIEYLESKMVKDPKETLHNRLERKITSLQQSPRKNIVDDDRDKIDFNNEHCVFIDNEVATQDEIANRLRFIFQLKILKGSSYYGHISYSPYIENRMVTMTFPNGIYYKQRVSLFLNFDKDGSNTKYNYIKTVNGVLGLNRETGKYSFGKDQDYYYYDFLVIPLKDATGQIILPYGKINLYMRDFEGKIVTESKLRINISDNFYYIKDSKNNYFAPEKNDFYSKLIFKSIDESNKSDALFYFFHDRICHWKTFLIMSADILIVGESRKIYSNLYLENIEYEKRMATMQKWSYKYLIKYRIILNEIRSQTLYKIYNLYRPEITLKSNHTNENKFTFEKPNFIFD</sequence>
<dbReference type="Proteomes" id="UP000789702">
    <property type="component" value="Unassembled WGS sequence"/>
</dbReference>